<dbReference type="Proteomes" id="UP000602745">
    <property type="component" value="Unassembled WGS sequence"/>
</dbReference>
<evidence type="ECO:0000313" key="3">
    <source>
        <dbReference type="Proteomes" id="UP000602745"/>
    </source>
</evidence>
<accession>A0A8J2YEN1</accession>
<dbReference type="AlphaFoldDB" id="A0A8J2YEN1"/>
<reference evidence="2" key="1">
    <citation type="journal article" date="2014" name="Int. J. Syst. Evol. Microbiol.">
        <title>Complete genome sequence of Corynebacterium casei LMG S-19264T (=DSM 44701T), isolated from a smear-ripened cheese.</title>
        <authorList>
            <consortium name="US DOE Joint Genome Institute (JGI-PGF)"/>
            <person name="Walter F."/>
            <person name="Albersmeier A."/>
            <person name="Kalinowski J."/>
            <person name="Ruckert C."/>
        </authorList>
    </citation>
    <scope>NUCLEOTIDE SEQUENCE</scope>
    <source>
        <strain evidence="2">CCM 7684</strain>
    </source>
</reference>
<dbReference type="RefSeq" id="WP_188408956.1">
    <property type="nucleotide sequence ID" value="NZ_BMCP01000001.1"/>
</dbReference>
<feature type="coiled-coil region" evidence="1">
    <location>
        <begin position="115"/>
        <end position="196"/>
    </location>
</feature>
<dbReference type="Gene3D" id="2.40.50.100">
    <property type="match status" value="2"/>
</dbReference>
<dbReference type="PANTHER" id="PTHR30367">
    <property type="entry name" value="P-HYDROXYBENZOIC ACID EFFLUX PUMP SUBUNIT AAEA-RELATED"/>
    <property type="match status" value="1"/>
</dbReference>
<keyword evidence="1" id="KW-0175">Coiled coil</keyword>
<comment type="caution">
    <text evidence="2">The sequence shown here is derived from an EMBL/GenBank/DDBJ whole genome shotgun (WGS) entry which is preliminary data.</text>
</comment>
<reference evidence="2" key="2">
    <citation type="submission" date="2020-09" db="EMBL/GenBank/DDBJ databases">
        <authorList>
            <person name="Sun Q."/>
            <person name="Sedlacek I."/>
        </authorList>
    </citation>
    <scope>NUCLEOTIDE SEQUENCE</scope>
    <source>
        <strain evidence="2">CCM 7684</strain>
    </source>
</reference>
<evidence type="ECO:0008006" key="4">
    <source>
        <dbReference type="Google" id="ProtNLM"/>
    </source>
</evidence>
<evidence type="ECO:0000313" key="2">
    <source>
        <dbReference type="EMBL" id="GGE37901.1"/>
    </source>
</evidence>
<keyword evidence="3" id="KW-1185">Reference proteome</keyword>
<proteinExistence type="predicted"/>
<dbReference type="InterPro" id="IPR050393">
    <property type="entry name" value="MFP_Efflux_Pump"/>
</dbReference>
<dbReference type="EMBL" id="BMCP01000001">
    <property type="protein sequence ID" value="GGE37901.1"/>
    <property type="molecule type" value="Genomic_DNA"/>
</dbReference>
<sequence length="411" mass="44428">MLELLLCSLVTIVPDYLYRRYRQGKRFGREITLYSVFFELRWGITTCLMLTIGLITVIFYNHPSTTSATLYFRTVPIVSETNGRVAEIFVDGISQSMKQGEPIFRLDSSAQDAAVEGARRKIAEVEAALVAAKTDVAAADGRMREARSAHQQALDELETKQELNQRNSATVAAREIERLENLVEGREGAIAAAQAAKEAAEVRISTLLPAEMASAEAALAQARVDLDKTVIRAGVSGRVEQFTLRVGDIVNPFARPAGILIPEEAGRRAIAAGFGQIEAQVMKPGMVAEVTCISKPWTVIPMVVTSVQDFIAAGQFRGGELLVDAQQVVRPGSIMVLLEPLYEGGLKGVTPGSSCIANAYSSNHDVIESGEIGFWRGLALHGVDAVGLVHAAILRMQALILPVRTLVFSGH</sequence>
<gene>
    <name evidence="2" type="ORF">GCM10007276_14140</name>
</gene>
<name>A0A8J2YEN1_9RHOB</name>
<dbReference type="PANTHER" id="PTHR30367:SF12">
    <property type="entry name" value="P-HYDROXYBENZOIC ACID EFFLUX PUMP SUBUNIT AAEA"/>
    <property type="match status" value="1"/>
</dbReference>
<organism evidence="2 3">
    <name type="scientific">Agaricicola taiwanensis</name>
    <dbReference type="NCBI Taxonomy" id="591372"/>
    <lineage>
        <taxon>Bacteria</taxon>
        <taxon>Pseudomonadati</taxon>
        <taxon>Pseudomonadota</taxon>
        <taxon>Alphaproteobacteria</taxon>
        <taxon>Rhodobacterales</taxon>
        <taxon>Paracoccaceae</taxon>
        <taxon>Agaricicola</taxon>
    </lineage>
</organism>
<protein>
    <recommendedName>
        <fullName evidence="4">HlyD family secretion protein</fullName>
    </recommendedName>
</protein>
<dbReference type="SUPFAM" id="SSF111369">
    <property type="entry name" value="HlyD-like secretion proteins"/>
    <property type="match status" value="1"/>
</dbReference>
<evidence type="ECO:0000256" key="1">
    <source>
        <dbReference type="SAM" id="Coils"/>
    </source>
</evidence>
<dbReference type="Gene3D" id="1.10.287.470">
    <property type="entry name" value="Helix hairpin bin"/>
    <property type="match status" value="1"/>
</dbReference>